<dbReference type="Proteomes" id="UP000054630">
    <property type="component" value="Unassembled WGS sequence"/>
</dbReference>
<organism evidence="1 2">
    <name type="scientific">Trichinella nelsoni</name>
    <dbReference type="NCBI Taxonomy" id="6336"/>
    <lineage>
        <taxon>Eukaryota</taxon>
        <taxon>Metazoa</taxon>
        <taxon>Ecdysozoa</taxon>
        <taxon>Nematoda</taxon>
        <taxon>Enoplea</taxon>
        <taxon>Dorylaimia</taxon>
        <taxon>Trichinellida</taxon>
        <taxon>Trichinellidae</taxon>
        <taxon>Trichinella</taxon>
    </lineage>
</organism>
<keyword evidence="2" id="KW-1185">Reference proteome</keyword>
<evidence type="ECO:0000313" key="1">
    <source>
        <dbReference type="EMBL" id="KRX22489.1"/>
    </source>
</evidence>
<evidence type="ECO:0000313" key="2">
    <source>
        <dbReference type="Proteomes" id="UP000054630"/>
    </source>
</evidence>
<comment type="caution">
    <text evidence="1">The sequence shown here is derived from an EMBL/GenBank/DDBJ whole genome shotgun (WGS) entry which is preliminary data.</text>
</comment>
<dbReference type="EMBL" id="JYDL01000031">
    <property type="protein sequence ID" value="KRX22489.1"/>
    <property type="molecule type" value="Genomic_DNA"/>
</dbReference>
<name>A0A0V0S710_9BILA</name>
<dbReference type="OrthoDB" id="5914835at2759"/>
<sequence length="132" mass="14596">MCDETSNLAIQFDSNVRATEFLHSTVLLAVCGSAEAELPEDSKGFTFHWSVEDERSRNCKKTSSRMPLKKTSAKPGRIRNTFTCHSASGVGVIKRPVGNLFSQRLTSSADRVACLRRCCSDAEQQQQQQLVA</sequence>
<proteinExistence type="predicted"/>
<protein>
    <submittedName>
        <fullName evidence="1">Uncharacterized protein</fullName>
    </submittedName>
</protein>
<reference evidence="1 2" key="1">
    <citation type="submission" date="2015-01" db="EMBL/GenBank/DDBJ databases">
        <title>Evolution of Trichinella species and genotypes.</title>
        <authorList>
            <person name="Korhonen P.K."/>
            <person name="Edoardo P."/>
            <person name="Giuseppe L.R."/>
            <person name="Gasser R.B."/>
        </authorList>
    </citation>
    <scope>NUCLEOTIDE SEQUENCE [LARGE SCALE GENOMIC DNA]</scope>
    <source>
        <strain evidence="1">ISS37</strain>
    </source>
</reference>
<gene>
    <name evidence="1" type="ORF">T07_6208</name>
</gene>
<dbReference type="AlphaFoldDB" id="A0A0V0S710"/>
<accession>A0A0V0S710</accession>